<evidence type="ECO:0000313" key="4">
    <source>
        <dbReference type="EMBL" id="ABW98301.1"/>
    </source>
</evidence>
<dbReference type="GeneID" id="5739464"/>
<dbReference type="EMBL" id="CP000883">
    <property type="protein sequence ID" value="ABW98301.1"/>
    <property type="molecule type" value="Genomic_DNA"/>
</dbReference>
<evidence type="ECO:0000256" key="1">
    <source>
        <dbReference type="ARBA" id="ARBA00022741"/>
    </source>
</evidence>
<dbReference type="AlphaFoldDB" id="A9BLB8"/>
<dbReference type="InterPro" id="IPR006073">
    <property type="entry name" value="GTP-bd"/>
</dbReference>
<dbReference type="PANTHER" id="PTHR11089:SF9">
    <property type="entry name" value="NUCLEOLAR GTP-BINDING PROTEIN 2"/>
    <property type="match status" value="1"/>
</dbReference>
<sequence length="304" mass="35757">MSFFTFFKNDFSLKTETKKINRRIWVEVFKVLASSDIIFFILDARDPLGCWCNLLKKKIYSSKKKKILVLNKCDLVPRWVILKWIKIFSKDNLIIAFNSRKEKSSGKNLIYNLIRQLKKSEYPFKKNFIIGVIGYPNVGKSTLINTLKGKKVVSTSSKTGKTRVWQFIKLYKNLYVIDSPGIIPNLFANDSIKLIRGFLDFDKISKKNFEIFSIFEKIMRITGKYIHSKTKKKSFFSTHRLFPINTINLEKGGKKDETKFFISQLKDFIEGKKPWYAPIPTRKKKKNKKVKNIKWQLNKKLPLI</sequence>
<name>A9BLB8_HEMAN</name>
<dbReference type="RefSeq" id="XP_001712626.1">
    <property type="nucleotide sequence ID" value="XM_001712574.1"/>
</dbReference>
<dbReference type="Proteomes" id="UP000243127">
    <property type="component" value="Nucleomorph 3"/>
</dbReference>
<dbReference type="SUPFAM" id="SSF52540">
    <property type="entry name" value="P-loop containing nucleoside triphosphate hydrolases"/>
    <property type="match status" value="1"/>
</dbReference>
<organism evidence="4 5">
    <name type="scientific">Hemiselmis andersenii</name>
    <name type="common">Cryptophyte alga</name>
    <dbReference type="NCBI Taxonomy" id="464988"/>
    <lineage>
        <taxon>Eukaryota</taxon>
        <taxon>Cryptophyceae</taxon>
        <taxon>Cryptomonadales</taxon>
        <taxon>Hemiselmidaceae</taxon>
        <taxon>Hemiselmis</taxon>
    </lineage>
</organism>
<feature type="domain" description="G" evidence="3">
    <location>
        <begin position="130"/>
        <end position="199"/>
    </location>
</feature>
<dbReference type="InterPro" id="IPR050755">
    <property type="entry name" value="TRAFAC_YlqF/YawG_RiboMat"/>
</dbReference>
<dbReference type="GO" id="GO:0005525">
    <property type="term" value="F:GTP binding"/>
    <property type="evidence" value="ECO:0007669"/>
    <property type="project" value="UniProtKB-KW"/>
</dbReference>
<keyword evidence="4" id="KW-0542">Nucleomorph</keyword>
<evidence type="ECO:0000259" key="3">
    <source>
        <dbReference type="Pfam" id="PF01926"/>
    </source>
</evidence>
<accession>A9BLB8</accession>
<dbReference type="GO" id="GO:0005730">
    <property type="term" value="C:nucleolus"/>
    <property type="evidence" value="ECO:0007669"/>
    <property type="project" value="TreeGrafter"/>
</dbReference>
<proteinExistence type="predicted"/>
<gene>
    <name evidence="4" type="ORF">HAN_3g499</name>
</gene>
<reference evidence="4 5" key="1">
    <citation type="journal article" date="2007" name="Proc. Natl. Acad. Sci. U.S.A.">
        <title>Nucleomorph genome of Hemiselmis andersenii reveals complete intron loss and compaction as a driver of protein structure and function.</title>
        <authorList>
            <person name="Lane C.E."/>
            <person name="van den Heuvel K."/>
            <person name="Kozera C."/>
            <person name="Curtis B.A."/>
            <person name="Parsons B.J."/>
            <person name="Bowman S."/>
            <person name="Archibald J.M."/>
        </authorList>
    </citation>
    <scope>NUCLEOTIDE SEQUENCE [LARGE SCALE GENOMIC DNA]</scope>
    <source>
        <strain evidence="4 5">CCMP644</strain>
    </source>
</reference>
<keyword evidence="1" id="KW-0547">Nucleotide-binding</keyword>
<geneLocation type="nucleomorph" evidence="4"/>
<evidence type="ECO:0000313" key="5">
    <source>
        <dbReference type="Proteomes" id="UP000243127"/>
    </source>
</evidence>
<protein>
    <submittedName>
        <fullName evidence="4">Gtp-bp</fullName>
    </submittedName>
</protein>
<dbReference type="PRINTS" id="PR00326">
    <property type="entry name" value="GTP1OBG"/>
</dbReference>
<dbReference type="InterPro" id="IPR027417">
    <property type="entry name" value="P-loop_NTPase"/>
</dbReference>
<evidence type="ECO:0000256" key="2">
    <source>
        <dbReference type="ARBA" id="ARBA00023134"/>
    </source>
</evidence>
<dbReference type="PANTHER" id="PTHR11089">
    <property type="entry name" value="GTP-BINDING PROTEIN-RELATED"/>
    <property type="match status" value="1"/>
</dbReference>
<dbReference type="Pfam" id="PF01926">
    <property type="entry name" value="MMR_HSR1"/>
    <property type="match status" value="1"/>
</dbReference>
<keyword evidence="2" id="KW-0342">GTP-binding</keyword>
<dbReference type="Gene3D" id="3.40.50.300">
    <property type="entry name" value="P-loop containing nucleotide triphosphate hydrolases"/>
    <property type="match status" value="1"/>
</dbReference>